<dbReference type="HOGENOM" id="CLU_2217523_0_0_7"/>
<dbReference type="EMBL" id="CP001359">
    <property type="protein sequence ID" value="ACL65176.1"/>
    <property type="molecule type" value="Genomic_DNA"/>
</dbReference>
<sequence>MPNDPSPMATTLSKDEPSITAVSTPTDPAPTATTLSKDAATTVALYGPESPRPWGSPENVNLDVARNRKEIASALLDHLGKLLDVLQPAHRAGALTPEDIRQMQQVELWYASLQVDIEHIQVATAGATTV</sequence>
<dbReference type="KEGG" id="acp:A2cp1_1834"/>
<dbReference type="AlphaFoldDB" id="B8J6J5"/>
<feature type="region of interest" description="Disordered" evidence="1">
    <location>
        <begin position="1"/>
        <end position="37"/>
    </location>
</feature>
<dbReference type="Proteomes" id="UP000007089">
    <property type="component" value="Chromosome"/>
</dbReference>
<evidence type="ECO:0000313" key="2">
    <source>
        <dbReference type="EMBL" id="ACL65176.1"/>
    </source>
</evidence>
<accession>B8J6J5</accession>
<proteinExistence type="predicted"/>
<reference evidence="2" key="1">
    <citation type="submission" date="2009-01" db="EMBL/GenBank/DDBJ databases">
        <title>Complete sequence of Anaeromyxobacter dehalogenans 2CP-1.</title>
        <authorList>
            <consortium name="US DOE Joint Genome Institute"/>
            <person name="Lucas S."/>
            <person name="Copeland A."/>
            <person name="Lapidus A."/>
            <person name="Glavina del Rio T."/>
            <person name="Dalin E."/>
            <person name="Tice H."/>
            <person name="Bruce D."/>
            <person name="Goodwin L."/>
            <person name="Pitluck S."/>
            <person name="Saunders E."/>
            <person name="Brettin T."/>
            <person name="Detter J.C."/>
            <person name="Han C."/>
            <person name="Larimer F."/>
            <person name="Land M."/>
            <person name="Hauser L."/>
            <person name="Kyrpides N."/>
            <person name="Ovchinnikova G."/>
            <person name="Beliaev A.S."/>
            <person name="Richardson P."/>
        </authorList>
    </citation>
    <scope>NUCLEOTIDE SEQUENCE</scope>
    <source>
        <strain evidence="2">2CP-1</strain>
    </source>
</reference>
<gene>
    <name evidence="2" type="ordered locus">A2cp1_1834</name>
</gene>
<feature type="compositionally biased region" description="Low complexity" evidence="1">
    <location>
        <begin position="20"/>
        <end position="34"/>
    </location>
</feature>
<keyword evidence="3" id="KW-1185">Reference proteome</keyword>
<evidence type="ECO:0000256" key="1">
    <source>
        <dbReference type="SAM" id="MobiDB-lite"/>
    </source>
</evidence>
<organism evidence="2 3">
    <name type="scientific">Anaeromyxobacter dehalogenans (strain ATCC BAA-258 / DSM 21875 / 2CP-1)</name>
    <dbReference type="NCBI Taxonomy" id="455488"/>
    <lineage>
        <taxon>Bacteria</taxon>
        <taxon>Pseudomonadati</taxon>
        <taxon>Myxococcota</taxon>
        <taxon>Myxococcia</taxon>
        <taxon>Myxococcales</taxon>
        <taxon>Cystobacterineae</taxon>
        <taxon>Anaeromyxobacteraceae</taxon>
        <taxon>Anaeromyxobacter</taxon>
    </lineage>
</organism>
<name>B8J6J5_ANAD2</name>
<protein>
    <submittedName>
        <fullName evidence="2">Uncharacterized protein</fullName>
    </submittedName>
</protein>
<evidence type="ECO:0000313" key="3">
    <source>
        <dbReference type="Proteomes" id="UP000007089"/>
    </source>
</evidence>